<reference evidence="1 2" key="1">
    <citation type="submission" date="2020-07" db="EMBL/GenBank/DDBJ databases">
        <title>Sequencing the genomes of 1000 actinobacteria strains.</title>
        <authorList>
            <person name="Klenk H.-P."/>
        </authorList>
    </citation>
    <scope>NUCLEOTIDE SEQUENCE [LARGE SCALE GENOMIC DNA]</scope>
    <source>
        <strain evidence="1 2">DSM 44121</strain>
    </source>
</reference>
<accession>A0A7W3JCG2</accession>
<dbReference type="EMBL" id="JACGWV010000002">
    <property type="protein sequence ID" value="MBA8810278.1"/>
    <property type="molecule type" value="Genomic_DNA"/>
</dbReference>
<evidence type="ECO:0000313" key="1">
    <source>
        <dbReference type="EMBL" id="MBA8810278.1"/>
    </source>
</evidence>
<sequence>MTYLPKAWVRSAAAIIAGHLALSSEVALTFEGRPAARGGIVLGPSSMMTGLVDRAATHRRGAFTRRPLGGSGFDVAYPQRIAEAASLPIIVPAADAVQYMADYAIAVRSMSYGSPLSITLNFGPLGSVLLAGLEVLVDPGGLRQVFLAGHEIGAAGPDAGGAQPDQAAPGLERQHQEVLYRSAGGATVAAAAIAQALGAAGHPPELTGPLADELIMAPDVVPDVHATLGSGVEVHAGGEYGPEDDVYLARP</sequence>
<evidence type="ECO:0000313" key="2">
    <source>
        <dbReference type="Proteomes" id="UP000540568"/>
    </source>
</evidence>
<protein>
    <submittedName>
        <fullName evidence="1">Uncharacterized protein</fullName>
    </submittedName>
</protein>
<proteinExistence type="predicted"/>
<gene>
    <name evidence="1" type="ORF">FHX71_004254</name>
</gene>
<keyword evidence="2" id="KW-1185">Reference proteome</keyword>
<comment type="caution">
    <text evidence="1">The sequence shown here is derived from an EMBL/GenBank/DDBJ whole genome shotgun (WGS) entry which is preliminary data.</text>
</comment>
<organism evidence="1 2">
    <name type="scientific">Promicromonospora sukumoe</name>
    <dbReference type="NCBI Taxonomy" id="88382"/>
    <lineage>
        <taxon>Bacteria</taxon>
        <taxon>Bacillati</taxon>
        <taxon>Actinomycetota</taxon>
        <taxon>Actinomycetes</taxon>
        <taxon>Micrococcales</taxon>
        <taxon>Promicromonosporaceae</taxon>
        <taxon>Promicromonospora</taxon>
    </lineage>
</organism>
<dbReference type="AlphaFoldDB" id="A0A7W3JCG2"/>
<dbReference type="Proteomes" id="UP000540568">
    <property type="component" value="Unassembled WGS sequence"/>
</dbReference>
<name>A0A7W3JCG2_9MICO</name>
<dbReference type="RefSeq" id="WP_182619414.1">
    <property type="nucleotide sequence ID" value="NZ_BAAATF010000010.1"/>
</dbReference>